<organism evidence="14 15">
    <name type="scientific">Acanthamoeba castellanii (strain ATCC 30010 / Neff)</name>
    <dbReference type="NCBI Taxonomy" id="1257118"/>
    <lineage>
        <taxon>Eukaryota</taxon>
        <taxon>Amoebozoa</taxon>
        <taxon>Discosea</taxon>
        <taxon>Longamoebia</taxon>
        <taxon>Centramoebida</taxon>
        <taxon>Acanthamoebidae</taxon>
        <taxon>Acanthamoeba</taxon>
    </lineage>
</organism>
<dbReference type="PANTHER" id="PTHR19300:SF57">
    <property type="entry name" value="BETA-1,4-N-ACETYLGALACTOSAMINYLTRANSFERASE"/>
    <property type="match status" value="1"/>
</dbReference>
<dbReference type="Pfam" id="PF02709">
    <property type="entry name" value="Glyco_transf_7C"/>
    <property type="match status" value="1"/>
</dbReference>
<dbReference type="OrthoDB" id="10016069at2759"/>
<gene>
    <name evidence="14" type="ORF">ACA1_110040</name>
</gene>
<dbReference type="RefSeq" id="XP_004357157.1">
    <property type="nucleotide sequence ID" value="XM_004357101.1"/>
</dbReference>
<dbReference type="GO" id="GO:0005975">
    <property type="term" value="P:carbohydrate metabolic process"/>
    <property type="evidence" value="ECO:0007669"/>
    <property type="project" value="InterPro"/>
</dbReference>
<dbReference type="STRING" id="1257118.L8HIG6"/>
<keyword evidence="10" id="KW-0325">Glycoprotein</keyword>
<keyword evidence="5 14" id="KW-0808">Transferase</keyword>
<keyword evidence="7" id="KW-0735">Signal-anchor</keyword>
<name>L8HIG6_ACACF</name>
<evidence type="ECO:0000256" key="11">
    <source>
        <dbReference type="SAM" id="Phobius"/>
    </source>
</evidence>
<evidence type="ECO:0000256" key="5">
    <source>
        <dbReference type="ARBA" id="ARBA00022679"/>
    </source>
</evidence>
<dbReference type="PANTHER" id="PTHR19300">
    <property type="entry name" value="BETA-1,4-GALACTOSYLTRANSFERASE"/>
    <property type="match status" value="1"/>
</dbReference>
<comment type="pathway">
    <text evidence="2">Protein modification; protein glycosylation.</text>
</comment>
<dbReference type="Proteomes" id="UP000011083">
    <property type="component" value="Unassembled WGS sequence"/>
</dbReference>
<dbReference type="InterPro" id="IPR027995">
    <property type="entry name" value="Galactosyl_T_N"/>
</dbReference>
<dbReference type="GO" id="GO:0008378">
    <property type="term" value="F:galactosyltransferase activity"/>
    <property type="evidence" value="ECO:0007669"/>
    <property type="project" value="TreeGrafter"/>
</dbReference>
<evidence type="ECO:0000256" key="8">
    <source>
        <dbReference type="ARBA" id="ARBA00022989"/>
    </source>
</evidence>
<evidence type="ECO:0000256" key="9">
    <source>
        <dbReference type="ARBA" id="ARBA00023136"/>
    </source>
</evidence>
<dbReference type="VEuPathDB" id="AmoebaDB:ACA1_110040"/>
<dbReference type="GO" id="GO:0016020">
    <property type="term" value="C:membrane"/>
    <property type="evidence" value="ECO:0007669"/>
    <property type="project" value="UniProtKB-SubCell"/>
</dbReference>
<evidence type="ECO:0000256" key="3">
    <source>
        <dbReference type="ARBA" id="ARBA00005735"/>
    </source>
</evidence>
<evidence type="ECO:0000256" key="7">
    <source>
        <dbReference type="ARBA" id="ARBA00022968"/>
    </source>
</evidence>
<dbReference type="UniPathway" id="UPA00378"/>
<accession>L8HIG6</accession>
<evidence type="ECO:0000256" key="2">
    <source>
        <dbReference type="ARBA" id="ARBA00004922"/>
    </source>
</evidence>
<feature type="domain" description="Galactosyltransferase C-terminal" evidence="12">
    <location>
        <begin position="194"/>
        <end position="259"/>
    </location>
</feature>
<feature type="domain" description="Galactosyltransferase N-terminal" evidence="13">
    <location>
        <begin position="103"/>
        <end position="169"/>
    </location>
</feature>
<feature type="transmembrane region" description="Helical" evidence="11">
    <location>
        <begin position="23"/>
        <end position="41"/>
    </location>
</feature>
<keyword evidence="4 14" id="KW-0328">Glycosyltransferase</keyword>
<dbReference type="InterPro" id="IPR027791">
    <property type="entry name" value="Galactosyl_T_C"/>
</dbReference>
<evidence type="ECO:0000313" key="14">
    <source>
        <dbReference type="EMBL" id="ELR25002.1"/>
    </source>
</evidence>
<dbReference type="AlphaFoldDB" id="L8HIG6"/>
<proteinExistence type="inferred from homology"/>
<evidence type="ECO:0000256" key="6">
    <source>
        <dbReference type="ARBA" id="ARBA00022692"/>
    </source>
</evidence>
<dbReference type="EMBL" id="KB007806">
    <property type="protein sequence ID" value="ELR25002.1"/>
    <property type="molecule type" value="Genomic_DNA"/>
</dbReference>
<dbReference type="SUPFAM" id="SSF53448">
    <property type="entry name" value="Nucleotide-diphospho-sugar transferases"/>
    <property type="match status" value="1"/>
</dbReference>
<evidence type="ECO:0000256" key="10">
    <source>
        <dbReference type="ARBA" id="ARBA00023180"/>
    </source>
</evidence>
<keyword evidence="6 11" id="KW-0812">Transmembrane</keyword>
<dbReference type="PRINTS" id="PR02050">
    <property type="entry name" value="B14GALTRFASE"/>
</dbReference>
<sequence>MASILGGANLCCQMPPLQNKHKALLLVLGGVVLFCLQLYLINVGVRYDAEPITDWVYLLSEQAPENPRRVGVAEVAALLDTQGLVPSEKRLVVALAFRDVGVERWPHAALTIPYLHRYLRLLKLNYTIVLSEQKLNDKLFNRGMAFNVAFDQLRDQCDYFALFDIDSLPTFHLSESGQLGFVDVRYPPDDTPVHLAVGVEKFGWQLAYDHFMGVATMFSREAYLAVNGFGNNYYGWGSEDDDLWRRTNLVFGQPKRPARNNGLFVSQPHKSADRPCDRLNVKRVRFFLLL</sequence>
<comment type="subcellular location">
    <subcellularLocation>
        <location evidence="1">Membrane</location>
        <topology evidence="1">Single-pass type II membrane protein</topology>
    </subcellularLocation>
</comment>
<comment type="similarity">
    <text evidence="3">Belongs to the glycosyltransferase 7 family.</text>
</comment>
<dbReference type="InterPro" id="IPR029044">
    <property type="entry name" value="Nucleotide-diphossugar_trans"/>
</dbReference>
<dbReference type="GO" id="GO:0005794">
    <property type="term" value="C:Golgi apparatus"/>
    <property type="evidence" value="ECO:0007669"/>
    <property type="project" value="TreeGrafter"/>
</dbReference>
<dbReference type="InterPro" id="IPR003859">
    <property type="entry name" value="Galactosyl_T"/>
</dbReference>
<dbReference type="KEGG" id="acan:ACA1_110040"/>
<evidence type="ECO:0000256" key="4">
    <source>
        <dbReference type="ARBA" id="ARBA00022676"/>
    </source>
</evidence>
<evidence type="ECO:0000259" key="13">
    <source>
        <dbReference type="Pfam" id="PF13733"/>
    </source>
</evidence>
<dbReference type="GeneID" id="14926041"/>
<dbReference type="Gene3D" id="3.90.550.10">
    <property type="entry name" value="Spore Coat Polysaccharide Biosynthesis Protein SpsA, Chain A"/>
    <property type="match status" value="1"/>
</dbReference>
<keyword evidence="15" id="KW-1185">Reference proteome</keyword>
<evidence type="ECO:0000313" key="15">
    <source>
        <dbReference type="Proteomes" id="UP000011083"/>
    </source>
</evidence>
<keyword evidence="8 11" id="KW-1133">Transmembrane helix</keyword>
<keyword evidence="9 11" id="KW-0472">Membrane</keyword>
<evidence type="ECO:0000259" key="12">
    <source>
        <dbReference type="Pfam" id="PF02709"/>
    </source>
</evidence>
<protein>
    <submittedName>
        <fullName evidence="14">Galactosyltransferase</fullName>
    </submittedName>
</protein>
<dbReference type="Pfam" id="PF13733">
    <property type="entry name" value="Glyco_transf_7N"/>
    <property type="match status" value="1"/>
</dbReference>
<evidence type="ECO:0000256" key="1">
    <source>
        <dbReference type="ARBA" id="ARBA00004606"/>
    </source>
</evidence>
<reference evidence="14 15" key="1">
    <citation type="journal article" date="2013" name="Genome Biol.">
        <title>Genome of Acanthamoeba castellanii highlights extensive lateral gene transfer and early evolution of tyrosine kinase signaling.</title>
        <authorList>
            <person name="Clarke M."/>
            <person name="Lohan A.J."/>
            <person name="Liu B."/>
            <person name="Lagkouvardos I."/>
            <person name="Roy S."/>
            <person name="Zafar N."/>
            <person name="Bertelli C."/>
            <person name="Schilde C."/>
            <person name="Kianianmomeni A."/>
            <person name="Burglin T.R."/>
            <person name="Frech C."/>
            <person name="Turcotte B."/>
            <person name="Kopec K.O."/>
            <person name="Synnott J.M."/>
            <person name="Choo C."/>
            <person name="Paponov I."/>
            <person name="Finkler A."/>
            <person name="Soon Heng Tan C."/>
            <person name="Hutchins A.P."/>
            <person name="Weinmeier T."/>
            <person name="Rattei T."/>
            <person name="Chu J.S."/>
            <person name="Gimenez G."/>
            <person name="Irimia M."/>
            <person name="Rigden D.J."/>
            <person name="Fitzpatrick D.A."/>
            <person name="Lorenzo-Morales J."/>
            <person name="Bateman A."/>
            <person name="Chiu C.H."/>
            <person name="Tang P."/>
            <person name="Hegemann P."/>
            <person name="Fromm H."/>
            <person name="Raoult D."/>
            <person name="Greub G."/>
            <person name="Miranda-Saavedra D."/>
            <person name="Chen N."/>
            <person name="Nash P."/>
            <person name="Ginger M.L."/>
            <person name="Horn M."/>
            <person name="Schaap P."/>
            <person name="Caler L."/>
            <person name="Loftus B."/>
        </authorList>
    </citation>
    <scope>NUCLEOTIDE SEQUENCE [LARGE SCALE GENOMIC DNA]</scope>
    <source>
        <strain evidence="14 15">Neff</strain>
    </source>
</reference>